<dbReference type="Proteomes" id="UP000789366">
    <property type="component" value="Unassembled WGS sequence"/>
</dbReference>
<accession>A0ACA9N3V0</accession>
<sequence length="87" mass="9542">MVGLLATLLDPQLKTLSSCDQKTQEKAKADNNIRHNRLYSSIFGMSTSTYTASNPLAKLECYLDPTQTPIAEDISNAEEYQTGSLKG</sequence>
<organism evidence="1 2">
    <name type="scientific">Cetraspora pellucida</name>
    <dbReference type="NCBI Taxonomy" id="1433469"/>
    <lineage>
        <taxon>Eukaryota</taxon>
        <taxon>Fungi</taxon>
        <taxon>Fungi incertae sedis</taxon>
        <taxon>Mucoromycota</taxon>
        <taxon>Glomeromycotina</taxon>
        <taxon>Glomeromycetes</taxon>
        <taxon>Diversisporales</taxon>
        <taxon>Gigasporaceae</taxon>
        <taxon>Cetraspora</taxon>
    </lineage>
</organism>
<name>A0ACA9N3V0_9GLOM</name>
<protein>
    <submittedName>
        <fullName evidence="1">11955_t:CDS:1</fullName>
    </submittedName>
</protein>
<evidence type="ECO:0000313" key="1">
    <source>
        <dbReference type="EMBL" id="CAG8622591.1"/>
    </source>
</evidence>
<reference evidence="1" key="1">
    <citation type="submission" date="2021-06" db="EMBL/GenBank/DDBJ databases">
        <authorList>
            <person name="Kallberg Y."/>
            <person name="Tangrot J."/>
            <person name="Rosling A."/>
        </authorList>
    </citation>
    <scope>NUCLEOTIDE SEQUENCE</scope>
    <source>
        <strain evidence="1">28 12/20/2015</strain>
    </source>
</reference>
<dbReference type="EMBL" id="CAJVPW010011137">
    <property type="protein sequence ID" value="CAG8622591.1"/>
    <property type="molecule type" value="Genomic_DNA"/>
</dbReference>
<gene>
    <name evidence="1" type="ORF">SPELUC_LOCUS7921</name>
</gene>
<keyword evidence="2" id="KW-1185">Reference proteome</keyword>
<comment type="caution">
    <text evidence="1">The sequence shown here is derived from an EMBL/GenBank/DDBJ whole genome shotgun (WGS) entry which is preliminary data.</text>
</comment>
<proteinExistence type="predicted"/>
<evidence type="ECO:0000313" key="2">
    <source>
        <dbReference type="Proteomes" id="UP000789366"/>
    </source>
</evidence>